<feature type="region of interest" description="Disordered" evidence="1">
    <location>
        <begin position="1"/>
        <end position="45"/>
    </location>
</feature>
<dbReference type="Proteomes" id="UP000000311">
    <property type="component" value="Unassembled WGS sequence"/>
</dbReference>
<evidence type="ECO:0000256" key="1">
    <source>
        <dbReference type="SAM" id="MobiDB-lite"/>
    </source>
</evidence>
<gene>
    <name evidence="2" type="ORF">EAG_09695</name>
</gene>
<keyword evidence="3" id="KW-1185">Reference proteome</keyword>
<evidence type="ECO:0000313" key="2">
    <source>
        <dbReference type="EMBL" id="EFN63278.1"/>
    </source>
</evidence>
<organism evidence="3">
    <name type="scientific">Camponotus floridanus</name>
    <name type="common">Florida carpenter ant</name>
    <dbReference type="NCBI Taxonomy" id="104421"/>
    <lineage>
        <taxon>Eukaryota</taxon>
        <taxon>Metazoa</taxon>
        <taxon>Ecdysozoa</taxon>
        <taxon>Arthropoda</taxon>
        <taxon>Hexapoda</taxon>
        <taxon>Insecta</taxon>
        <taxon>Pterygota</taxon>
        <taxon>Neoptera</taxon>
        <taxon>Endopterygota</taxon>
        <taxon>Hymenoptera</taxon>
        <taxon>Apocrita</taxon>
        <taxon>Aculeata</taxon>
        <taxon>Formicoidea</taxon>
        <taxon>Formicidae</taxon>
        <taxon>Formicinae</taxon>
        <taxon>Camponotus</taxon>
    </lineage>
</organism>
<dbReference type="AlphaFoldDB" id="E2ATG5"/>
<protein>
    <submittedName>
        <fullName evidence="2">Uncharacterized protein</fullName>
    </submittedName>
</protein>
<dbReference type="EMBL" id="GL442566">
    <property type="protein sequence ID" value="EFN63278.1"/>
    <property type="molecule type" value="Genomic_DNA"/>
</dbReference>
<name>E2ATG5_CAMFO</name>
<accession>E2ATG5</accession>
<proteinExistence type="predicted"/>
<sequence length="75" mass="7931">MVLTVTSPPARKTSGLCRGRPGPEPAGWIGAVVPSPPLDGATPDVESSLSEISVVCYRRTSTRKQRNSQPPSVFP</sequence>
<dbReference type="InParanoid" id="E2ATG5"/>
<evidence type="ECO:0000313" key="3">
    <source>
        <dbReference type="Proteomes" id="UP000000311"/>
    </source>
</evidence>
<reference evidence="2 3" key="1">
    <citation type="journal article" date="2010" name="Science">
        <title>Genomic comparison of the ants Camponotus floridanus and Harpegnathos saltator.</title>
        <authorList>
            <person name="Bonasio R."/>
            <person name="Zhang G."/>
            <person name="Ye C."/>
            <person name="Mutti N.S."/>
            <person name="Fang X."/>
            <person name="Qin N."/>
            <person name="Donahue G."/>
            <person name="Yang P."/>
            <person name="Li Q."/>
            <person name="Li C."/>
            <person name="Zhang P."/>
            <person name="Huang Z."/>
            <person name="Berger S.L."/>
            <person name="Reinberg D."/>
            <person name="Wang J."/>
            <person name="Liebig J."/>
        </authorList>
    </citation>
    <scope>NUCLEOTIDE SEQUENCE [LARGE SCALE GENOMIC DNA]</scope>
    <source>
        <strain evidence="3">C129</strain>
    </source>
</reference>